<dbReference type="OrthoDB" id="310895at2759"/>
<organism evidence="4 5">
    <name type="scientific">Collybiopsis luxurians FD-317 M1</name>
    <dbReference type="NCBI Taxonomy" id="944289"/>
    <lineage>
        <taxon>Eukaryota</taxon>
        <taxon>Fungi</taxon>
        <taxon>Dikarya</taxon>
        <taxon>Basidiomycota</taxon>
        <taxon>Agaricomycotina</taxon>
        <taxon>Agaricomycetes</taxon>
        <taxon>Agaricomycetidae</taxon>
        <taxon>Agaricales</taxon>
        <taxon>Marasmiineae</taxon>
        <taxon>Omphalotaceae</taxon>
        <taxon>Collybiopsis</taxon>
        <taxon>Collybiopsis luxurians</taxon>
    </lineage>
</organism>
<reference evidence="4 5" key="1">
    <citation type="submission" date="2014-04" db="EMBL/GenBank/DDBJ databases">
        <title>Evolutionary Origins and Diversification of the Mycorrhizal Mutualists.</title>
        <authorList>
            <consortium name="DOE Joint Genome Institute"/>
            <consortium name="Mycorrhizal Genomics Consortium"/>
            <person name="Kohler A."/>
            <person name="Kuo A."/>
            <person name="Nagy L.G."/>
            <person name="Floudas D."/>
            <person name="Copeland A."/>
            <person name="Barry K.W."/>
            <person name="Cichocki N."/>
            <person name="Veneault-Fourrey C."/>
            <person name="LaButti K."/>
            <person name="Lindquist E.A."/>
            <person name="Lipzen A."/>
            <person name="Lundell T."/>
            <person name="Morin E."/>
            <person name="Murat C."/>
            <person name="Riley R."/>
            <person name="Ohm R."/>
            <person name="Sun H."/>
            <person name="Tunlid A."/>
            <person name="Henrissat B."/>
            <person name="Grigoriev I.V."/>
            <person name="Hibbett D.S."/>
            <person name="Martin F."/>
        </authorList>
    </citation>
    <scope>NUCLEOTIDE SEQUENCE [LARGE SCALE GENOMIC DNA]</scope>
    <source>
        <strain evidence="4 5">FD-317 M1</strain>
    </source>
</reference>
<evidence type="ECO:0000313" key="5">
    <source>
        <dbReference type="Proteomes" id="UP000053593"/>
    </source>
</evidence>
<dbReference type="SUPFAM" id="SSF53720">
    <property type="entry name" value="ALDH-like"/>
    <property type="match status" value="1"/>
</dbReference>
<comment type="similarity">
    <text evidence="1">Belongs to the aldehyde dehydrogenase family.</text>
</comment>
<evidence type="ECO:0000256" key="1">
    <source>
        <dbReference type="ARBA" id="ARBA00009986"/>
    </source>
</evidence>
<dbReference type="Proteomes" id="UP000053593">
    <property type="component" value="Unassembled WGS sequence"/>
</dbReference>
<dbReference type="InterPro" id="IPR016163">
    <property type="entry name" value="Ald_DH_C"/>
</dbReference>
<dbReference type="InterPro" id="IPR016161">
    <property type="entry name" value="Ald_DH/histidinol_DH"/>
</dbReference>
<name>A0A0D0CE37_9AGAR</name>
<dbReference type="PANTHER" id="PTHR11699">
    <property type="entry name" value="ALDEHYDE DEHYDROGENASE-RELATED"/>
    <property type="match status" value="1"/>
</dbReference>
<dbReference type="FunFam" id="3.40.605.10:FF:000001">
    <property type="entry name" value="Aldehyde dehydrogenase 1"/>
    <property type="match status" value="1"/>
</dbReference>
<dbReference type="Pfam" id="PF00171">
    <property type="entry name" value="Aldedh"/>
    <property type="match status" value="1"/>
</dbReference>
<keyword evidence="2" id="KW-0560">Oxidoreductase</keyword>
<gene>
    <name evidence="4" type="ORF">GYMLUDRAFT_207419</name>
</gene>
<dbReference type="GO" id="GO:0016620">
    <property type="term" value="F:oxidoreductase activity, acting on the aldehyde or oxo group of donors, NAD or NADP as acceptor"/>
    <property type="evidence" value="ECO:0007669"/>
    <property type="project" value="InterPro"/>
</dbReference>
<evidence type="ECO:0000256" key="2">
    <source>
        <dbReference type="ARBA" id="ARBA00023002"/>
    </source>
</evidence>
<protein>
    <recommendedName>
        <fullName evidence="3">Aldehyde dehydrogenase domain-containing protein</fullName>
    </recommendedName>
</protein>
<dbReference type="HOGENOM" id="CLU_005391_0_1_1"/>
<evidence type="ECO:0000313" key="4">
    <source>
        <dbReference type="EMBL" id="KIK53243.1"/>
    </source>
</evidence>
<proteinExistence type="inferred from homology"/>
<dbReference type="Gene3D" id="3.40.605.10">
    <property type="entry name" value="Aldehyde Dehydrogenase, Chain A, domain 1"/>
    <property type="match status" value="1"/>
</dbReference>
<feature type="domain" description="Aldehyde dehydrogenase" evidence="3">
    <location>
        <begin position="13"/>
        <end position="470"/>
    </location>
</feature>
<sequence>MQFEEKLFIAGSFVEGNGTFIDVINPTNKEKVASVHVAGSEEVDRAVEAAEKAWPAWANCDPAIRAKALNKLADLIEENSNVLGMAQTIEMGRPITQSIGQDIPAVASMYRYFAGVADKVHGKTSLNVPGFFSMEIRQPYGVTAGIIPWNGPLVMFAWKSAPALAVGNASIIKTSEKSPLSALILASLVKQAGIPDGVLSIISGARETGELLASHMRIRKIAFTGSPSAGRAVAQAAARSNIKSCTLELGGKCPAVVFDDADLNDALFWCQMGFSYNSGQICVASTRLYVQEGIFDEFAKRLQAAVSQYPVGDPTEQASASGPQVDAIQHRRVLEYIDMGKKEGKVLVEGNAGNEKGYYVKPTVFVDIKDDAVVNKEEIFGPVAILHCFSTEEEALKRANDTEYGLSAYVFTKDVSRAIRFATSLEAGVVGVNTTIMTHPDLGFGGWKGSGMGRELGQHAIEAYTQAKTIFIR</sequence>
<dbReference type="InterPro" id="IPR015590">
    <property type="entry name" value="Aldehyde_DH_dom"/>
</dbReference>
<dbReference type="EMBL" id="KN834831">
    <property type="protein sequence ID" value="KIK53243.1"/>
    <property type="molecule type" value="Genomic_DNA"/>
</dbReference>
<dbReference type="Gene3D" id="3.40.309.10">
    <property type="entry name" value="Aldehyde Dehydrogenase, Chain A, domain 2"/>
    <property type="match status" value="1"/>
</dbReference>
<dbReference type="FunFam" id="3.40.309.10:FF:000012">
    <property type="entry name" value="Betaine aldehyde dehydrogenase"/>
    <property type="match status" value="1"/>
</dbReference>
<dbReference type="AlphaFoldDB" id="A0A0D0CE37"/>
<accession>A0A0D0CE37</accession>
<keyword evidence="5" id="KW-1185">Reference proteome</keyword>
<evidence type="ECO:0000259" key="3">
    <source>
        <dbReference type="Pfam" id="PF00171"/>
    </source>
</evidence>
<dbReference type="InterPro" id="IPR016162">
    <property type="entry name" value="Ald_DH_N"/>
</dbReference>